<organism evidence="10 11">
    <name type="scientific">Paenibacillus borealis</name>
    <dbReference type="NCBI Taxonomy" id="160799"/>
    <lineage>
        <taxon>Bacteria</taxon>
        <taxon>Bacillati</taxon>
        <taxon>Bacillota</taxon>
        <taxon>Bacilli</taxon>
        <taxon>Bacillales</taxon>
        <taxon>Paenibacillaceae</taxon>
        <taxon>Paenibacillus</taxon>
    </lineage>
</organism>
<dbReference type="GO" id="GO:0005524">
    <property type="term" value="F:ATP binding"/>
    <property type="evidence" value="ECO:0007669"/>
    <property type="project" value="UniProtKB-KW"/>
</dbReference>
<dbReference type="InterPro" id="IPR003439">
    <property type="entry name" value="ABC_transporter-like_ATP-bd"/>
</dbReference>
<dbReference type="InterPro" id="IPR015856">
    <property type="entry name" value="ABC_transpr_CbiO/EcfA_su"/>
</dbReference>
<dbReference type="AlphaFoldDB" id="A0A089LQH8"/>
<evidence type="ECO:0000313" key="10">
    <source>
        <dbReference type="EMBL" id="AIQ61438.1"/>
    </source>
</evidence>
<dbReference type="InterPro" id="IPR027417">
    <property type="entry name" value="P-loop_NTPase"/>
</dbReference>
<evidence type="ECO:0000259" key="9">
    <source>
        <dbReference type="PROSITE" id="PS50893"/>
    </source>
</evidence>
<dbReference type="Proteomes" id="UP000029518">
    <property type="component" value="Chromosome"/>
</dbReference>
<dbReference type="Gene3D" id="3.40.50.300">
    <property type="entry name" value="P-loop containing nucleotide triphosphate hydrolases"/>
    <property type="match status" value="1"/>
</dbReference>
<name>A0A089LQH8_PAEBO</name>
<evidence type="ECO:0000256" key="8">
    <source>
        <dbReference type="ARBA" id="ARBA00023136"/>
    </source>
</evidence>
<dbReference type="EMBL" id="CP009285">
    <property type="protein sequence ID" value="AIQ61438.1"/>
    <property type="molecule type" value="Genomic_DNA"/>
</dbReference>
<dbReference type="PANTHER" id="PTHR43553">
    <property type="entry name" value="HEAVY METAL TRANSPORTER"/>
    <property type="match status" value="1"/>
</dbReference>
<keyword evidence="11" id="KW-1185">Reference proteome</keyword>
<dbReference type="GO" id="GO:0016887">
    <property type="term" value="F:ATP hydrolysis activity"/>
    <property type="evidence" value="ECO:0007669"/>
    <property type="project" value="InterPro"/>
</dbReference>
<proteinExistence type="inferred from homology"/>
<dbReference type="SUPFAM" id="SSF52540">
    <property type="entry name" value="P-loop containing nucleoside triphosphate hydrolases"/>
    <property type="match status" value="1"/>
</dbReference>
<keyword evidence="6" id="KW-0067">ATP-binding</keyword>
<evidence type="ECO:0000256" key="2">
    <source>
        <dbReference type="ARBA" id="ARBA00005417"/>
    </source>
</evidence>
<comment type="similarity">
    <text evidence="2">Belongs to the ABC transporter superfamily.</text>
</comment>
<evidence type="ECO:0000256" key="5">
    <source>
        <dbReference type="ARBA" id="ARBA00022741"/>
    </source>
</evidence>
<reference evidence="10" key="1">
    <citation type="submission" date="2014-08" db="EMBL/GenBank/DDBJ databases">
        <title>Comparative genomics of the Paenibacillus odorifer group.</title>
        <authorList>
            <person name="den Bakker H.C."/>
            <person name="Tsai Y.-C.Y.-C."/>
            <person name="Martin N."/>
            <person name="Korlach J."/>
            <person name="Wiedmann M."/>
        </authorList>
    </citation>
    <scope>NUCLEOTIDE SEQUENCE [LARGE SCALE GENOMIC DNA]</scope>
    <source>
        <strain evidence="10">DSM 13188</strain>
    </source>
</reference>
<dbReference type="PANTHER" id="PTHR43553:SF2">
    <property type="entry name" value="PEPTIDE EXPORT ATP-BINDING PROTEIN YYDI-RELATED"/>
    <property type="match status" value="1"/>
</dbReference>
<keyword evidence="3" id="KW-0813">Transport</keyword>
<keyword evidence="7" id="KW-1278">Translocase</keyword>
<protein>
    <recommendedName>
        <fullName evidence="9">ABC transporter domain-containing protein</fullName>
    </recommendedName>
</protein>
<evidence type="ECO:0000313" key="11">
    <source>
        <dbReference type="Proteomes" id="UP000029518"/>
    </source>
</evidence>
<accession>A0A089LQH8</accession>
<evidence type="ECO:0000256" key="7">
    <source>
        <dbReference type="ARBA" id="ARBA00022967"/>
    </source>
</evidence>
<dbReference type="InterPro" id="IPR003593">
    <property type="entry name" value="AAA+_ATPase"/>
</dbReference>
<feature type="domain" description="ABC transporter" evidence="9">
    <location>
        <begin position="2"/>
        <end position="238"/>
    </location>
</feature>
<evidence type="ECO:0000256" key="6">
    <source>
        <dbReference type="ARBA" id="ARBA00022840"/>
    </source>
</evidence>
<dbReference type="InterPro" id="IPR017871">
    <property type="entry name" value="ABC_transporter-like_CS"/>
</dbReference>
<dbReference type="InterPro" id="IPR050095">
    <property type="entry name" value="ECF_ABC_transporter_ATP-bd"/>
</dbReference>
<dbReference type="GO" id="GO:0043190">
    <property type="term" value="C:ATP-binding cassette (ABC) transporter complex"/>
    <property type="evidence" value="ECO:0007669"/>
    <property type="project" value="TreeGrafter"/>
</dbReference>
<keyword evidence="5" id="KW-0547">Nucleotide-binding</keyword>
<dbReference type="GO" id="GO:0042626">
    <property type="term" value="F:ATPase-coupled transmembrane transporter activity"/>
    <property type="evidence" value="ECO:0007669"/>
    <property type="project" value="TreeGrafter"/>
</dbReference>
<dbReference type="SMART" id="SM00382">
    <property type="entry name" value="AAA"/>
    <property type="match status" value="1"/>
</dbReference>
<gene>
    <name evidence="10" type="ORF">PBOR_34435</name>
</gene>
<dbReference type="CDD" id="cd03225">
    <property type="entry name" value="ABC_cobalt_CbiO_domain1"/>
    <property type="match status" value="1"/>
</dbReference>
<dbReference type="Pfam" id="PF00005">
    <property type="entry name" value="ABC_tran"/>
    <property type="match status" value="1"/>
</dbReference>
<comment type="subcellular location">
    <subcellularLocation>
        <location evidence="1">Cell membrane</location>
        <topology evidence="1">Peripheral membrane protein</topology>
    </subcellularLocation>
</comment>
<sequence length="270" mass="29461">MIRAHNLTLSLRDGQHRRPVLQGISIHIGRGEWVALTGANGCGKTSLIRTFNGLNTPSGGSLSVAGLDLRLPQNRAAVKQHVQLVFQNPEAQTVGSTPFEDIAFGLENRGLDRSLMIARIHDILQQVGLAHKAEADVASLSGGERQRLAVGCCLALEAGMIIFDEATSMLDPAGRRDILGLARELWKSGTTVLWVTQRMEELAESPRIAVMGDGQLLYDGDPRTLFYASELPDTLGWTPSPVVRIGRLLQRQGWPLHLLPLTEPQLEAML</sequence>
<dbReference type="PROSITE" id="PS00211">
    <property type="entry name" value="ABC_TRANSPORTER_1"/>
    <property type="match status" value="1"/>
</dbReference>
<keyword evidence="4" id="KW-1003">Cell membrane</keyword>
<dbReference type="HOGENOM" id="CLU_000604_1_22_9"/>
<evidence type="ECO:0000256" key="3">
    <source>
        <dbReference type="ARBA" id="ARBA00022448"/>
    </source>
</evidence>
<dbReference type="KEGG" id="pbd:PBOR_34435"/>
<keyword evidence="8" id="KW-0472">Membrane</keyword>
<dbReference type="PROSITE" id="PS50893">
    <property type="entry name" value="ABC_TRANSPORTER_2"/>
    <property type="match status" value="1"/>
</dbReference>
<evidence type="ECO:0000256" key="4">
    <source>
        <dbReference type="ARBA" id="ARBA00022475"/>
    </source>
</evidence>
<evidence type="ECO:0000256" key="1">
    <source>
        <dbReference type="ARBA" id="ARBA00004202"/>
    </source>
</evidence>
<dbReference type="OrthoDB" id="9784332at2"/>